<evidence type="ECO:0008006" key="8">
    <source>
        <dbReference type="Google" id="ProtNLM"/>
    </source>
</evidence>
<accession>A0ABQ8DB77</accession>
<feature type="compositionally biased region" description="Basic and acidic residues" evidence="5">
    <location>
        <begin position="234"/>
        <end position="276"/>
    </location>
</feature>
<dbReference type="InterPro" id="IPR044651">
    <property type="entry name" value="OTSB-like"/>
</dbReference>
<comment type="caution">
    <text evidence="6">The sequence shown here is derived from an EMBL/GenBank/DDBJ whole genome shotgun (WGS) entry which is preliminary data.</text>
</comment>
<comment type="catalytic activity">
    <reaction evidence="1">
        <text>alpha,alpha-trehalose 6-phosphate + H2O = alpha,alpha-trehalose + phosphate</text>
        <dbReference type="Rhea" id="RHEA:23420"/>
        <dbReference type="ChEBI" id="CHEBI:15377"/>
        <dbReference type="ChEBI" id="CHEBI:16551"/>
        <dbReference type="ChEBI" id="CHEBI:43474"/>
        <dbReference type="ChEBI" id="CHEBI:58429"/>
        <dbReference type="EC" id="3.1.3.12"/>
    </reaction>
</comment>
<evidence type="ECO:0000256" key="2">
    <source>
        <dbReference type="ARBA" id="ARBA00001968"/>
    </source>
</evidence>
<dbReference type="Pfam" id="PF02358">
    <property type="entry name" value="Trehalose_PPase"/>
    <property type="match status" value="1"/>
</dbReference>
<reference evidence="6 7" key="1">
    <citation type="submission" date="2021-05" db="EMBL/GenBank/DDBJ databases">
        <title>Genome Assembly of Synthetic Allotetraploid Brassica napus Reveals Homoeologous Exchanges between Subgenomes.</title>
        <authorList>
            <person name="Davis J.T."/>
        </authorList>
    </citation>
    <scope>NUCLEOTIDE SEQUENCE [LARGE SCALE GENOMIC DNA]</scope>
    <source>
        <strain evidence="7">cv. Da-Ae</strain>
        <tissue evidence="6">Seedling</tissue>
    </source>
</reference>
<dbReference type="InterPro" id="IPR023214">
    <property type="entry name" value="HAD_sf"/>
</dbReference>
<organism evidence="6 7">
    <name type="scientific">Brassica napus</name>
    <name type="common">Rape</name>
    <dbReference type="NCBI Taxonomy" id="3708"/>
    <lineage>
        <taxon>Eukaryota</taxon>
        <taxon>Viridiplantae</taxon>
        <taxon>Streptophyta</taxon>
        <taxon>Embryophyta</taxon>
        <taxon>Tracheophyta</taxon>
        <taxon>Spermatophyta</taxon>
        <taxon>Magnoliopsida</taxon>
        <taxon>eudicotyledons</taxon>
        <taxon>Gunneridae</taxon>
        <taxon>Pentapetalae</taxon>
        <taxon>rosids</taxon>
        <taxon>malvids</taxon>
        <taxon>Brassicales</taxon>
        <taxon>Brassicaceae</taxon>
        <taxon>Brassiceae</taxon>
        <taxon>Brassica</taxon>
    </lineage>
</organism>
<evidence type="ECO:0000313" key="7">
    <source>
        <dbReference type="Proteomes" id="UP000824890"/>
    </source>
</evidence>
<comment type="cofactor">
    <cofactor evidence="2">
        <name>a divalent metal cation</name>
        <dbReference type="ChEBI" id="CHEBI:60240"/>
    </cofactor>
</comment>
<feature type="compositionally biased region" description="Polar residues" evidence="5">
    <location>
        <begin position="205"/>
        <end position="227"/>
    </location>
</feature>
<evidence type="ECO:0000256" key="3">
    <source>
        <dbReference type="ARBA" id="ARBA00022801"/>
    </source>
</evidence>
<dbReference type="PANTHER" id="PTHR43768:SF32">
    <property type="entry name" value="TREHALOSE-PHOSPHATE PHOSPHATASE C-RELATED"/>
    <property type="match status" value="1"/>
</dbReference>
<evidence type="ECO:0000256" key="4">
    <source>
        <dbReference type="ARBA" id="ARBA00025274"/>
    </source>
</evidence>
<dbReference type="SUPFAM" id="SSF56784">
    <property type="entry name" value="HAD-like"/>
    <property type="match status" value="1"/>
</dbReference>
<comment type="function">
    <text evidence="4">Removes the phosphate from trehalose 6-phosphate to produce free trehalose. Trehalose accumulation in plant may improve abiotic stress tolerance.</text>
</comment>
<proteinExistence type="predicted"/>
<dbReference type="PANTHER" id="PTHR43768">
    <property type="entry name" value="TREHALOSE 6-PHOSPHATE PHOSPHATASE"/>
    <property type="match status" value="1"/>
</dbReference>
<dbReference type="Proteomes" id="UP000824890">
    <property type="component" value="Unassembled WGS sequence"/>
</dbReference>
<gene>
    <name evidence="6" type="ORF">HID58_018719</name>
</gene>
<protein>
    <recommendedName>
        <fullName evidence="8">Trehalose 6-phosphate phosphatase</fullName>
    </recommendedName>
</protein>
<feature type="compositionally biased region" description="Basic and acidic residues" evidence="5">
    <location>
        <begin position="165"/>
        <end position="181"/>
    </location>
</feature>
<feature type="region of interest" description="Disordered" evidence="5">
    <location>
        <begin position="163"/>
        <end position="276"/>
    </location>
</feature>
<dbReference type="EMBL" id="JAGKQM010000005">
    <property type="protein sequence ID" value="KAH0926463.1"/>
    <property type="molecule type" value="Genomic_DNA"/>
</dbReference>
<evidence type="ECO:0000256" key="1">
    <source>
        <dbReference type="ARBA" id="ARBA00000500"/>
    </source>
</evidence>
<evidence type="ECO:0000313" key="6">
    <source>
        <dbReference type="EMBL" id="KAH0926463.1"/>
    </source>
</evidence>
<feature type="non-terminal residue" evidence="6">
    <location>
        <position position="1"/>
    </location>
</feature>
<name>A0ABQ8DB77_BRANA</name>
<dbReference type="InterPro" id="IPR003337">
    <property type="entry name" value="Trehalose_PPase"/>
</dbReference>
<keyword evidence="7" id="KW-1185">Reference proteome</keyword>
<feature type="compositionally biased region" description="Basic and acidic residues" evidence="5">
    <location>
        <begin position="190"/>
        <end position="204"/>
    </location>
</feature>
<sequence length="276" mass="31187">NISLAVRVPVSSQSLFSPSGGRCISIPQKKLVQKIEAVPTQTRIDSWIETMRASSPSRTRPGNISSLPELDEEDEYSSWMAQHPSALSKFEEIAKSSTGKQIVMFLDYDGTLSPIVENPDQAYMTDEMRDAVKGLARYFPTAIVTGRCRDKLRNSDQAWTRLPIRPRDLENDSEGSAERRVSTKASTGAKTREVRTRKEYEDSSKQATTPMSEISTSSKNATTTGHPQNPRVDVMSEKREPSIHHSFAMEHAEQMPHGDRRWKETYHRERSRSQMA</sequence>
<dbReference type="Gene3D" id="3.40.50.1000">
    <property type="entry name" value="HAD superfamily/HAD-like"/>
    <property type="match status" value="1"/>
</dbReference>
<dbReference type="InterPro" id="IPR036412">
    <property type="entry name" value="HAD-like_sf"/>
</dbReference>
<evidence type="ECO:0000256" key="5">
    <source>
        <dbReference type="SAM" id="MobiDB-lite"/>
    </source>
</evidence>
<keyword evidence="3" id="KW-0378">Hydrolase</keyword>